<feature type="compositionally biased region" description="Basic residues" evidence="1">
    <location>
        <begin position="181"/>
        <end position="204"/>
    </location>
</feature>
<protein>
    <submittedName>
        <fullName evidence="2">Uncharacterized protein</fullName>
    </submittedName>
</protein>
<feature type="region of interest" description="Disordered" evidence="1">
    <location>
        <begin position="128"/>
        <end position="254"/>
    </location>
</feature>
<dbReference type="EnsemblMetazoa" id="G22849.3">
    <property type="protein sequence ID" value="G22849.3:cds"/>
    <property type="gene ID" value="G22849"/>
</dbReference>
<feature type="compositionally biased region" description="Polar residues" evidence="1">
    <location>
        <begin position="424"/>
        <end position="434"/>
    </location>
</feature>
<feature type="compositionally biased region" description="Basic and acidic residues" evidence="1">
    <location>
        <begin position="151"/>
        <end position="169"/>
    </location>
</feature>
<proteinExistence type="predicted"/>
<dbReference type="Proteomes" id="UP000005408">
    <property type="component" value="Unassembled WGS sequence"/>
</dbReference>
<reference evidence="2" key="1">
    <citation type="submission" date="2022-08" db="UniProtKB">
        <authorList>
            <consortium name="EnsemblMetazoa"/>
        </authorList>
    </citation>
    <scope>IDENTIFICATION</scope>
    <source>
        <strain evidence="2">05x7-T-G4-1.051#20</strain>
    </source>
</reference>
<feature type="region of interest" description="Disordered" evidence="1">
    <location>
        <begin position="408"/>
        <end position="450"/>
    </location>
</feature>
<name>A0A8W8KAZ4_MAGGI</name>
<dbReference type="EnsemblMetazoa" id="G22849.4">
    <property type="protein sequence ID" value="G22849.4:cds"/>
    <property type="gene ID" value="G22849"/>
</dbReference>
<keyword evidence="3" id="KW-1185">Reference proteome</keyword>
<dbReference type="OrthoDB" id="6162963at2759"/>
<sequence length="515" mass="58894">MDACRTKLMLHVNHLYKIKFYHFHDADCCNTTLDRLLDGDRDKEGTSTSEVQNIIRGLLYLSQRNQILKTVCSENYVVTFKRKPWKISQKINFKKNGKALKVCPFLFEVSFTCKKSYFNKQECNPERSTLEQKNSAESTNTTRKCKTRSSSRIESRQAHDELNARKDDPETQNETKCSSAIKKRKRPLKSLPSRRKKLLVKRRPNSCEKVVPVMSCDQDETSSSSENEEDESEEQSEEEYHQPKKRKAAKKCQSGGDWADKTKIVVESPDTRLNTSGDIPLNVLTKMSANKRRKENESILLDKTCTKKVDLTMQGGKSFHATVDIIEEEDDVQVADILGTSSKKSKKKHATDKDNISVLEQSSRRKRGLNLYKVADTPLMNLPSLENSLNEPSSNLTQQLNFKHTFLSPGGESSVESKEGWKNAHNSLTPLSRFNRSEPEKGANGRNKRSVNFPVKDRHLIEREEIAEDIKLQEMSKADSSLRSSKTERLSFGKSLWETLDTYFISPVKMMFDGK</sequence>
<organism evidence="2 3">
    <name type="scientific">Magallana gigas</name>
    <name type="common">Pacific oyster</name>
    <name type="synonym">Crassostrea gigas</name>
    <dbReference type="NCBI Taxonomy" id="29159"/>
    <lineage>
        <taxon>Eukaryota</taxon>
        <taxon>Metazoa</taxon>
        <taxon>Spiralia</taxon>
        <taxon>Lophotrochozoa</taxon>
        <taxon>Mollusca</taxon>
        <taxon>Bivalvia</taxon>
        <taxon>Autobranchia</taxon>
        <taxon>Pteriomorphia</taxon>
        <taxon>Ostreida</taxon>
        <taxon>Ostreoidea</taxon>
        <taxon>Ostreidae</taxon>
        <taxon>Magallana</taxon>
    </lineage>
</organism>
<feature type="compositionally biased region" description="Acidic residues" evidence="1">
    <location>
        <begin position="226"/>
        <end position="237"/>
    </location>
</feature>
<dbReference type="AlphaFoldDB" id="A0A8W8KAZ4"/>
<evidence type="ECO:0000313" key="2">
    <source>
        <dbReference type="EnsemblMetazoa" id="G22849.4:cds"/>
    </source>
</evidence>
<accession>A0A8W8KAZ4</accession>
<evidence type="ECO:0000256" key="1">
    <source>
        <dbReference type="SAM" id="MobiDB-lite"/>
    </source>
</evidence>
<feature type="compositionally biased region" description="Polar residues" evidence="1">
    <location>
        <begin position="131"/>
        <end position="142"/>
    </location>
</feature>
<evidence type="ECO:0000313" key="3">
    <source>
        <dbReference type="Proteomes" id="UP000005408"/>
    </source>
</evidence>
<dbReference type="OMA" id="DTYFISP"/>